<organism evidence="1">
    <name type="scientific">uncultured marine group II/III euryarchaeote AD1000_26_F05</name>
    <dbReference type="NCBI Taxonomy" id="1457744"/>
    <lineage>
        <taxon>Archaea</taxon>
        <taxon>Methanobacteriati</taxon>
        <taxon>Methanobacteriota</taxon>
        <taxon>environmental samples</taxon>
    </lineage>
</organism>
<protein>
    <submittedName>
        <fullName evidence="1">Uncharacterized protein</fullName>
    </submittedName>
</protein>
<reference evidence="1" key="1">
    <citation type="journal article" date="2014" name="Genome Biol. Evol.">
        <title>Pangenome evidence for extensive interdomain horizontal transfer affecting lineage core and shell genes in uncultured planktonic thaumarchaeota and euryarchaeota.</title>
        <authorList>
            <person name="Deschamps P."/>
            <person name="Zivanovic Y."/>
            <person name="Moreira D."/>
            <person name="Rodriguez-Valera F."/>
            <person name="Lopez-Garcia P."/>
        </authorList>
    </citation>
    <scope>NUCLEOTIDE SEQUENCE</scope>
</reference>
<evidence type="ECO:0000313" key="1">
    <source>
        <dbReference type="EMBL" id="AIE92695.1"/>
    </source>
</evidence>
<proteinExistence type="predicted"/>
<dbReference type="EMBL" id="KF900373">
    <property type="protein sequence ID" value="AIE92695.1"/>
    <property type="molecule type" value="Genomic_DNA"/>
</dbReference>
<dbReference type="AlphaFoldDB" id="A0A075FMC8"/>
<accession>A0A075FMC8</accession>
<sequence>MVTSTEARARLPPTCYSSVHAHNGTPSIPPIREIETKSQNQRLLSFGLDLVGALGFEPRSAGIFRLACTWQVHALGLRRVGAPVGHQNHQITHSSSFPCNWSPRYYQVILYPQGSKSTSGPTLMMLTVE</sequence>
<name>A0A075FMC8_9EURY</name>